<evidence type="ECO:0000313" key="4">
    <source>
        <dbReference type="EMBL" id="MCY0389711.1"/>
    </source>
</evidence>
<evidence type="ECO:0000259" key="3">
    <source>
        <dbReference type="PROSITE" id="PS50914"/>
    </source>
</evidence>
<evidence type="ECO:0000256" key="2">
    <source>
        <dbReference type="SAM" id="MobiDB-lite"/>
    </source>
</evidence>
<feature type="domain" description="BON" evidence="3">
    <location>
        <begin position="51"/>
        <end position="120"/>
    </location>
</feature>
<dbReference type="RefSeq" id="WP_267849636.1">
    <property type="nucleotide sequence ID" value="NZ_JAPMXC010000011.1"/>
</dbReference>
<dbReference type="PROSITE" id="PS51257">
    <property type="entry name" value="PROKAR_LIPOPROTEIN"/>
    <property type="match status" value="1"/>
</dbReference>
<dbReference type="SMART" id="SM00749">
    <property type="entry name" value="BON"/>
    <property type="match status" value="2"/>
</dbReference>
<keyword evidence="5" id="KW-1185">Reference proteome</keyword>
<gene>
    <name evidence="4" type="ORF">OVY01_21445</name>
</gene>
<dbReference type="InterPro" id="IPR014004">
    <property type="entry name" value="Transpt-assoc_nodulatn_dom_bac"/>
</dbReference>
<comment type="caution">
    <text evidence="4">The sequence shown here is derived from an EMBL/GenBank/DDBJ whole genome shotgun (WGS) entry which is preliminary data.</text>
</comment>
<name>A0ABT3ZT26_9BURK</name>
<dbReference type="Gene3D" id="3.30.1340.30">
    <property type="match status" value="1"/>
</dbReference>
<dbReference type="EMBL" id="JAPMXC010000011">
    <property type="protein sequence ID" value="MCY0389711.1"/>
    <property type="molecule type" value="Genomic_DNA"/>
</dbReference>
<feature type="domain" description="BON" evidence="3">
    <location>
        <begin position="129"/>
        <end position="198"/>
    </location>
</feature>
<evidence type="ECO:0000313" key="5">
    <source>
        <dbReference type="Proteomes" id="UP001082899"/>
    </source>
</evidence>
<feature type="compositionally biased region" description="Polar residues" evidence="2">
    <location>
        <begin position="209"/>
        <end position="222"/>
    </location>
</feature>
<keyword evidence="1" id="KW-0732">Signal</keyword>
<sequence length="282" mass="29046">MTVTRVKKGLIMAVCAFGIAATLQGCPLILLGGAAAGGALIATDRRTVGTQTDDREIQIRAAAQLSSDLPDQAHVDVAVFNRRVLIVGEVPDAGAKELATKIVRNVSNVESIVNELAIRGANPVTGRSNDSFITSKVKSSIVAEKDLSANYFKVVTERGVVYLMGLVTVDEGKRAADIASRVPGVVQVVKAYQYIVPEGAGAPKKPFMETTSADTSGDSTPASPRGNVAAADSGVTTGAIPSDNVSAQPLQQQAPAPIGNAASAQPGNPKAVKSARTTTTLQ</sequence>
<dbReference type="PROSITE" id="PS50914">
    <property type="entry name" value="BON"/>
    <property type="match status" value="2"/>
</dbReference>
<accession>A0ABT3ZT26</accession>
<organism evidence="4 5">
    <name type="scientific">Robbsia betulipollinis</name>
    <dbReference type="NCBI Taxonomy" id="2981849"/>
    <lineage>
        <taxon>Bacteria</taxon>
        <taxon>Pseudomonadati</taxon>
        <taxon>Pseudomonadota</taxon>
        <taxon>Betaproteobacteria</taxon>
        <taxon>Burkholderiales</taxon>
        <taxon>Burkholderiaceae</taxon>
        <taxon>Robbsia</taxon>
    </lineage>
</organism>
<dbReference type="PANTHER" id="PTHR34606">
    <property type="entry name" value="BON DOMAIN-CONTAINING PROTEIN"/>
    <property type="match status" value="1"/>
</dbReference>
<protein>
    <submittedName>
        <fullName evidence="4">BON domain-containing protein</fullName>
    </submittedName>
</protein>
<dbReference type="Pfam" id="PF04972">
    <property type="entry name" value="BON"/>
    <property type="match status" value="2"/>
</dbReference>
<dbReference type="InterPro" id="IPR007055">
    <property type="entry name" value="BON_dom"/>
</dbReference>
<dbReference type="Proteomes" id="UP001082899">
    <property type="component" value="Unassembled WGS sequence"/>
</dbReference>
<dbReference type="InterPro" id="IPR051686">
    <property type="entry name" value="Lipoprotein_DolP"/>
</dbReference>
<evidence type="ECO:0000256" key="1">
    <source>
        <dbReference type="ARBA" id="ARBA00022729"/>
    </source>
</evidence>
<proteinExistence type="predicted"/>
<feature type="region of interest" description="Disordered" evidence="2">
    <location>
        <begin position="203"/>
        <end position="282"/>
    </location>
</feature>
<feature type="compositionally biased region" description="Low complexity" evidence="2">
    <location>
        <begin position="247"/>
        <end position="257"/>
    </location>
</feature>
<reference evidence="4" key="1">
    <citation type="submission" date="2022-11" db="EMBL/GenBank/DDBJ databases">
        <title>Robbsia betulipollinis sp. nov., isolated from pollen of birch (Betula pendula).</title>
        <authorList>
            <person name="Shi H."/>
            <person name="Ambika Manirajan B."/>
            <person name="Ratering S."/>
            <person name="Geissler-Plaum R."/>
            <person name="Schnell S."/>
        </authorList>
    </citation>
    <scope>NUCLEOTIDE SEQUENCE</scope>
    <source>
        <strain evidence="4">Bb-Pol-6</strain>
    </source>
</reference>
<dbReference type="PANTHER" id="PTHR34606:SF4">
    <property type="entry name" value="OUTER MEMBRANE LIPOPROTEIN DOLP"/>
    <property type="match status" value="1"/>
</dbReference>